<dbReference type="EMBL" id="DS990441">
    <property type="protein sequence ID" value="EEQ62664.1"/>
    <property type="molecule type" value="Genomic_DNA"/>
</dbReference>
<keyword evidence="11" id="KW-1185">Reference proteome</keyword>
<dbReference type="InterPro" id="IPR001653">
    <property type="entry name" value="DAP_epimerase_DapF"/>
</dbReference>
<dbReference type="GO" id="GO:0005829">
    <property type="term" value="C:cytosol"/>
    <property type="evidence" value="ECO:0007669"/>
    <property type="project" value="TreeGrafter"/>
</dbReference>
<dbReference type="NCBIfam" id="TIGR00652">
    <property type="entry name" value="DapF"/>
    <property type="match status" value="1"/>
</dbReference>
<dbReference type="GO" id="GO:0008837">
    <property type="term" value="F:diaminopimelate epimerase activity"/>
    <property type="evidence" value="ECO:0007669"/>
    <property type="project" value="UniProtKB-UniRule"/>
</dbReference>
<dbReference type="GO" id="GO:0009089">
    <property type="term" value="P:lysine biosynthetic process via diaminopimelate"/>
    <property type="evidence" value="ECO:0007669"/>
    <property type="project" value="UniProtKB-UniRule"/>
</dbReference>
<sequence>MRFFEMFFSKYSASGNDFILMHTFRYNEDSYSNLAKQICHRQEGIGADGLIVLKPHREYDFEWEFYNADGSVAEMCGNGSRAAGMYARDLGLAGNSQKFLSKAGMIGVEIEGDWAESALSKAEVLKQDICEFGKNWWLINTGVPHLVCEDLEIMGLNKEDLRFLRHKYNANINIASCREDRVLARTFERGVEDETLACGTGMAAMFYYLLLANKVKNPCLFNPASKEDLYLREENGKLYLKGKVRKICDFIYP</sequence>
<evidence type="ECO:0000256" key="1">
    <source>
        <dbReference type="ARBA" id="ARBA00005196"/>
    </source>
</evidence>
<organism evidence="10 11">
    <name type="scientific">Helicobacter pullorum MIT 98-5489</name>
    <dbReference type="NCBI Taxonomy" id="537972"/>
    <lineage>
        <taxon>Bacteria</taxon>
        <taxon>Pseudomonadati</taxon>
        <taxon>Campylobacterota</taxon>
        <taxon>Epsilonproteobacteria</taxon>
        <taxon>Campylobacterales</taxon>
        <taxon>Helicobacteraceae</taxon>
        <taxon>Helicobacter</taxon>
    </lineage>
</organism>
<evidence type="ECO:0000256" key="8">
    <source>
        <dbReference type="NCBIfam" id="TIGR00652"/>
    </source>
</evidence>
<dbReference type="PROSITE" id="PS01326">
    <property type="entry name" value="DAP_EPIMERASE"/>
    <property type="match status" value="1"/>
</dbReference>
<dbReference type="eggNOG" id="COG0253">
    <property type="taxonomic scope" value="Bacteria"/>
</dbReference>
<comment type="similarity">
    <text evidence="2">Belongs to the diaminopimelate epimerase family.</text>
</comment>
<dbReference type="PANTHER" id="PTHR31689">
    <property type="entry name" value="DIAMINOPIMELATE EPIMERASE, CHLOROPLASTIC"/>
    <property type="match status" value="1"/>
</dbReference>
<evidence type="ECO:0000256" key="2">
    <source>
        <dbReference type="ARBA" id="ARBA00010219"/>
    </source>
</evidence>
<evidence type="ECO:0000256" key="7">
    <source>
        <dbReference type="ARBA" id="ARBA00051712"/>
    </source>
</evidence>
<dbReference type="InterPro" id="IPR018510">
    <property type="entry name" value="DAP_epimerase_AS"/>
</dbReference>
<evidence type="ECO:0000256" key="3">
    <source>
        <dbReference type="ARBA" id="ARBA00013080"/>
    </source>
</evidence>
<dbReference type="Gene3D" id="3.10.310.10">
    <property type="entry name" value="Diaminopimelate Epimerase, Chain A, domain 1"/>
    <property type="match status" value="2"/>
</dbReference>
<keyword evidence="6 10" id="KW-0413">Isomerase</keyword>
<dbReference type="SUPFAM" id="SSF54506">
    <property type="entry name" value="Diaminopimelate epimerase-like"/>
    <property type="match status" value="2"/>
</dbReference>
<reference evidence="11" key="1">
    <citation type="journal article" date="2014" name="Genome Announc.">
        <title>Draft genome sequences of six enterohepatic helicobacter species isolated from humans and one from rhesus macaques.</title>
        <authorList>
            <person name="Shen Z."/>
            <person name="Sheh A."/>
            <person name="Young S.K."/>
            <person name="Abouelliel A."/>
            <person name="Ward D.V."/>
            <person name="Earl A.M."/>
            <person name="Fox J.G."/>
        </authorList>
    </citation>
    <scope>NUCLEOTIDE SEQUENCE [LARGE SCALE GENOMIC DNA]</scope>
    <source>
        <strain evidence="11">MIT 98-5489</strain>
    </source>
</reference>
<comment type="pathway">
    <text evidence="1">Amino-acid biosynthesis; L-lysine biosynthesis via DAP pathway; DL-2,6-diaminopimelate from LL-2,6-diaminopimelate: step 1/1.</text>
</comment>
<gene>
    <name evidence="10" type="primary">dapF</name>
    <name evidence="10" type="ORF">HPMG_00121</name>
</gene>
<keyword evidence="4" id="KW-0028">Amino-acid biosynthesis</keyword>
<dbReference type="Pfam" id="PF01678">
    <property type="entry name" value="DAP_epimerase"/>
    <property type="match status" value="1"/>
</dbReference>
<evidence type="ECO:0000256" key="4">
    <source>
        <dbReference type="ARBA" id="ARBA00022605"/>
    </source>
</evidence>
<comment type="catalytic activity">
    <reaction evidence="7">
        <text>(2S,6S)-2,6-diaminopimelate = meso-2,6-diaminopimelate</text>
        <dbReference type="Rhea" id="RHEA:15393"/>
        <dbReference type="ChEBI" id="CHEBI:57609"/>
        <dbReference type="ChEBI" id="CHEBI:57791"/>
        <dbReference type="EC" id="5.1.1.7"/>
    </reaction>
</comment>
<evidence type="ECO:0000313" key="11">
    <source>
        <dbReference type="Proteomes" id="UP000003953"/>
    </source>
</evidence>
<evidence type="ECO:0000256" key="6">
    <source>
        <dbReference type="ARBA" id="ARBA00023235"/>
    </source>
</evidence>
<name>C5EXP4_9HELI</name>
<accession>C5EXP4</accession>
<evidence type="ECO:0000256" key="9">
    <source>
        <dbReference type="PROSITE-ProRule" id="PRU10125"/>
    </source>
</evidence>
<protein>
    <recommendedName>
        <fullName evidence="3 8">Diaminopimelate epimerase</fullName>
        <ecNumber evidence="3 8">5.1.1.7</ecNumber>
    </recommendedName>
</protein>
<evidence type="ECO:0000313" key="10">
    <source>
        <dbReference type="EMBL" id="EEQ62664.1"/>
    </source>
</evidence>
<proteinExistence type="inferred from homology"/>
<feature type="active site" evidence="9">
    <location>
        <position position="76"/>
    </location>
</feature>
<dbReference type="Proteomes" id="UP000003953">
    <property type="component" value="Unassembled WGS sequence"/>
</dbReference>
<dbReference type="PANTHER" id="PTHR31689:SF0">
    <property type="entry name" value="DIAMINOPIMELATE EPIMERASE"/>
    <property type="match status" value="1"/>
</dbReference>
<dbReference type="EC" id="5.1.1.7" evidence="3 8"/>
<dbReference type="UniPathway" id="UPA00034">
    <property type="reaction ID" value="UER00025"/>
</dbReference>
<keyword evidence="5" id="KW-0457">Lysine biosynthesis</keyword>
<dbReference type="HOGENOM" id="CLU_053306_3_2_7"/>
<evidence type="ECO:0000256" key="5">
    <source>
        <dbReference type="ARBA" id="ARBA00023154"/>
    </source>
</evidence>
<dbReference type="AlphaFoldDB" id="C5EXP4"/>